<organism evidence="2 3">
    <name type="scientific">Salibacterium qingdaonense</name>
    <dbReference type="NCBI Taxonomy" id="266892"/>
    <lineage>
        <taxon>Bacteria</taxon>
        <taxon>Bacillati</taxon>
        <taxon>Bacillota</taxon>
        <taxon>Bacilli</taxon>
        <taxon>Bacillales</taxon>
        <taxon>Bacillaceae</taxon>
    </lineage>
</organism>
<protein>
    <recommendedName>
        <fullName evidence="4">Phospholipase_D-nuclease N-terminal</fullName>
    </recommendedName>
</protein>
<keyword evidence="1" id="KW-0812">Transmembrane</keyword>
<dbReference type="AlphaFoldDB" id="A0A1I4MJW9"/>
<feature type="transmembrane region" description="Helical" evidence="1">
    <location>
        <begin position="43"/>
        <end position="65"/>
    </location>
</feature>
<proteinExistence type="predicted"/>
<gene>
    <name evidence="2" type="ORF">SAMN04488054_11228</name>
</gene>
<dbReference type="STRING" id="266892.SAMN04488054_11228"/>
<accession>A0A1I4MJW9</accession>
<feature type="transmembrane region" description="Helical" evidence="1">
    <location>
        <begin position="6"/>
        <end position="31"/>
    </location>
</feature>
<sequence>MEFLGLGIFAIFLLFLVLLFLLNIITSIWAYRDAVAKGNSKEFALLILLGTLFFPLIGLIVYLFIRNR</sequence>
<evidence type="ECO:0000256" key="1">
    <source>
        <dbReference type="SAM" id="Phobius"/>
    </source>
</evidence>
<evidence type="ECO:0008006" key="4">
    <source>
        <dbReference type="Google" id="ProtNLM"/>
    </source>
</evidence>
<evidence type="ECO:0000313" key="3">
    <source>
        <dbReference type="Proteomes" id="UP000199668"/>
    </source>
</evidence>
<keyword evidence="3" id="KW-1185">Reference proteome</keyword>
<evidence type="ECO:0000313" key="2">
    <source>
        <dbReference type="EMBL" id="SFM03365.1"/>
    </source>
</evidence>
<dbReference type="EMBL" id="FOTY01000012">
    <property type="protein sequence ID" value="SFM03365.1"/>
    <property type="molecule type" value="Genomic_DNA"/>
</dbReference>
<reference evidence="2 3" key="1">
    <citation type="submission" date="2016-10" db="EMBL/GenBank/DDBJ databases">
        <authorList>
            <person name="de Groot N.N."/>
        </authorList>
    </citation>
    <scope>NUCLEOTIDE SEQUENCE [LARGE SCALE GENOMIC DNA]</scope>
    <source>
        <strain evidence="2 3">CGMCC 1.6134</strain>
    </source>
</reference>
<keyword evidence="1" id="KW-0472">Membrane</keyword>
<dbReference type="Proteomes" id="UP000199668">
    <property type="component" value="Unassembled WGS sequence"/>
</dbReference>
<keyword evidence="1" id="KW-1133">Transmembrane helix</keyword>
<dbReference type="RefSeq" id="WP_090926992.1">
    <property type="nucleotide sequence ID" value="NZ_FOTY01000012.1"/>
</dbReference>
<name>A0A1I4MJW9_9BACI</name>